<dbReference type="KEGG" id="dpa:109546143"/>
<keyword evidence="4" id="KW-1185">Reference proteome</keyword>
<sequence length="345" mass="40423">MHVYCAMLFLTVIVLYFCAVCGDLQSDIDVELRRQNGTSLLRKRRYLVFPEGSSFQVVYDLAYPSIDGIGFFVYGNTAALAWELPSTPVFLDKKFQKKEEPEEPTTMLPHLEHPDHYEDDWQPPESWEYKHKSDYGWQSKAGSATNLDLRHNARLGYEARRPVNSYSSPFQSYSRDAQYQHQADYSGASGTRSYSYKNNPKNFWDRQSFYNQRNMIYRPKTQQSYQSRMEYLDRQLHNNIHRRTRRDLYGKLQELFSTLMTDGKSCVLKIICQVHQTPEEKGSFVAELLKTIFKVKPNDEQVNEDQYDQAARLEHDCDDLYPKCKGNALDQLMSSVLSNKKERTQ</sequence>
<dbReference type="AlphaFoldDB" id="A0AAR5QH26"/>
<dbReference type="Pfam" id="PF07841">
    <property type="entry name" value="DM4_12"/>
    <property type="match status" value="1"/>
</dbReference>
<reference evidence="3" key="2">
    <citation type="submission" date="2024-08" db="UniProtKB">
        <authorList>
            <consortium name="EnsemblMetazoa"/>
        </authorList>
    </citation>
    <scope>IDENTIFICATION</scope>
</reference>
<evidence type="ECO:0000256" key="2">
    <source>
        <dbReference type="SAM" id="SignalP"/>
    </source>
</evidence>
<feature type="signal peptide" evidence="2">
    <location>
        <begin position="1"/>
        <end position="22"/>
    </location>
</feature>
<feature type="chain" id="PRO_5043703403" evidence="2">
    <location>
        <begin position="23"/>
        <end position="345"/>
    </location>
</feature>
<evidence type="ECO:0000313" key="3">
    <source>
        <dbReference type="EnsemblMetazoa" id="XP_019772534.1"/>
    </source>
</evidence>
<dbReference type="Proteomes" id="UP000019118">
    <property type="component" value="Unassembled WGS sequence"/>
</dbReference>
<dbReference type="PANTHER" id="PTHR21398:SF1">
    <property type="entry name" value="FI03705P"/>
    <property type="match status" value="1"/>
</dbReference>
<dbReference type="InterPro" id="IPR006631">
    <property type="entry name" value="DM4_12"/>
</dbReference>
<name>A0AAR5QH26_DENPD</name>
<dbReference type="GeneID" id="109546143"/>
<accession>A0AAR5QH26</accession>
<proteinExistence type="predicted"/>
<evidence type="ECO:0000256" key="1">
    <source>
        <dbReference type="SAM" id="MobiDB-lite"/>
    </source>
</evidence>
<dbReference type="EnsemblMetazoa" id="XM_019916975.1">
    <property type="protein sequence ID" value="XP_019772534.1"/>
    <property type="gene ID" value="LOC109546143"/>
</dbReference>
<dbReference type="PANTHER" id="PTHR21398">
    <property type="entry name" value="AGAP007094-PA"/>
    <property type="match status" value="1"/>
</dbReference>
<keyword evidence="2" id="KW-0732">Signal</keyword>
<dbReference type="SMART" id="SM00718">
    <property type="entry name" value="DM4_12"/>
    <property type="match status" value="1"/>
</dbReference>
<protein>
    <submittedName>
        <fullName evidence="3">Uncharacterized protein</fullName>
    </submittedName>
</protein>
<reference evidence="4" key="1">
    <citation type="journal article" date="2013" name="Genome Biol.">
        <title>Draft genome of the mountain pine beetle, Dendroctonus ponderosae Hopkins, a major forest pest.</title>
        <authorList>
            <person name="Keeling C.I."/>
            <person name="Yuen M.M."/>
            <person name="Liao N.Y."/>
            <person name="Docking T.R."/>
            <person name="Chan S.K."/>
            <person name="Taylor G.A."/>
            <person name="Palmquist D.L."/>
            <person name="Jackman S.D."/>
            <person name="Nguyen A."/>
            <person name="Li M."/>
            <person name="Henderson H."/>
            <person name="Janes J.K."/>
            <person name="Zhao Y."/>
            <person name="Pandoh P."/>
            <person name="Moore R."/>
            <person name="Sperling F.A."/>
            <person name="Huber D.P."/>
            <person name="Birol I."/>
            <person name="Jones S.J."/>
            <person name="Bohlmann J."/>
        </authorList>
    </citation>
    <scope>NUCLEOTIDE SEQUENCE</scope>
</reference>
<feature type="region of interest" description="Disordered" evidence="1">
    <location>
        <begin position="101"/>
        <end position="123"/>
    </location>
</feature>
<evidence type="ECO:0000313" key="4">
    <source>
        <dbReference type="Proteomes" id="UP000019118"/>
    </source>
</evidence>
<organism evidence="3 4">
    <name type="scientific">Dendroctonus ponderosae</name>
    <name type="common">Mountain pine beetle</name>
    <dbReference type="NCBI Taxonomy" id="77166"/>
    <lineage>
        <taxon>Eukaryota</taxon>
        <taxon>Metazoa</taxon>
        <taxon>Ecdysozoa</taxon>
        <taxon>Arthropoda</taxon>
        <taxon>Hexapoda</taxon>
        <taxon>Insecta</taxon>
        <taxon>Pterygota</taxon>
        <taxon>Neoptera</taxon>
        <taxon>Endopterygota</taxon>
        <taxon>Coleoptera</taxon>
        <taxon>Polyphaga</taxon>
        <taxon>Cucujiformia</taxon>
        <taxon>Curculionidae</taxon>
        <taxon>Scolytinae</taxon>
        <taxon>Dendroctonus</taxon>
    </lineage>
</organism>